<dbReference type="AlphaFoldDB" id="A0AAV9D1B1"/>
<proteinExistence type="predicted"/>
<evidence type="ECO:0000313" key="2">
    <source>
        <dbReference type="Proteomes" id="UP001180020"/>
    </source>
</evidence>
<organism evidence="1 2">
    <name type="scientific">Acorus calamus</name>
    <name type="common">Sweet flag</name>
    <dbReference type="NCBI Taxonomy" id="4465"/>
    <lineage>
        <taxon>Eukaryota</taxon>
        <taxon>Viridiplantae</taxon>
        <taxon>Streptophyta</taxon>
        <taxon>Embryophyta</taxon>
        <taxon>Tracheophyta</taxon>
        <taxon>Spermatophyta</taxon>
        <taxon>Magnoliopsida</taxon>
        <taxon>Liliopsida</taxon>
        <taxon>Acoraceae</taxon>
        <taxon>Acorus</taxon>
    </lineage>
</organism>
<keyword evidence="2" id="KW-1185">Reference proteome</keyword>
<protein>
    <submittedName>
        <fullName evidence="1">Uncharacterized protein</fullName>
    </submittedName>
</protein>
<gene>
    <name evidence="1" type="ORF">QJS10_CPA16g01780</name>
</gene>
<accession>A0AAV9D1B1</accession>
<dbReference type="EMBL" id="JAUJYO010000016">
    <property type="protein sequence ID" value="KAK1294656.1"/>
    <property type="molecule type" value="Genomic_DNA"/>
</dbReference>
<comment type="caution">
    <text evidence="1">The sequence shown here is derived from an EMBL/GenBank/DDBJ whole genome shotgun (WGS) entry which is preliminary data.</text>
</comment>
<dbReference type="Proteomes" id="UP001180020">
    <property type="component" value="Unassembled WGS sequence"/>
</dbReference>
<reference evidence="1" key="2">
    <citation type="submission" date="2023-06" db="EMBL/GenBank/DDBJ databases">
        <authorList>
            <person name="Ma L."/>
            <person name="Liu K.-W."/>
            <person name="Li Z."/>
            <person name="Hsiao Y.-Y."/>
            <person name="Qi Y."/>
            <person name="Fu T."/>
            <person name="Tang G."/>
            <person name="Zhang D."/>
            <person name="Sun W.-H."/>
            <person name="Liu D.-K."/>
            <person name="Li Y."/>
            <person name="Chen G.-Z."/>
            <person name="Liu X.-D."/>
            <person name="Liao X.-Y."/>
            <person name="Jiang Y.-T."/>
            <person name="Yu X."/>
            <person name="Hao Y."/>
            <person name="Huang J."/>
            <person name="Zhao X.-W."/>
            <person name="Ke S."/>
            <person name="Chen Y.-Y."/>
            <person name="Wu W.-L."/>
            <person name="Hsu J.-L."/>
            <person name="Lin Y.-F."/>
            <person name="Huang M.-D."/>
            <person name="Li C.-Y."/>
            <person name="Huang L."/>
            <person name="Wang Z.-W."/>
            <person name="Zhao X."/>
            <person name="Zhong W.-Y."/>
            <person name="Peng D.-H."/>
            <person name="Ahmad S."/>
            <person name="Lan S."/>
            <person name="Zhang J.-S."/>
            <person name="Tsai W.-C."/>
            <person name="Van De Peer Y."/>
            <person name="Liu Z.-J."/>
        </authorList>
    </citation>
    <scope>NUCLEOTIDE SEQUENCE</scope>
    <source>
        <strain evidence="1">CP</strain>
        <tissue evidence="1">Leaves</tissue>
    </source>
</reference>
<evidence type="ECO:0000313" key="1">
    <source>
        <dbReference type="EMBL" id="KAK1294656.1"/>
    </source>
</evidence>
<reference evidence="1" key="1">
    <citation type="journal article" date="2023" name="Nat. Commun.">
        <title>Diploid and tetraploid genomes of Acorus and the evolution of monocots.</title>
        <authorList>
            <person name="Ma L."/>
            <person name="Liu K.W."/>
            <person name="Li Z."/>
            <person name="Hsiao Y.Y."/>
            <person name="Qi Y."/>
            <person name="Fu T."/>
            <person name="Tang G.D."/>
            <person name="Zhang D."/>
            <person name="Sun W.H."/>
            <person name="Liu D.K."/>
            <person name="Li Y."/>
            <person name="Chen G.Z."/>
            <person name="Liu X.D."/>
            <person name="Liao X.Y."/>
            <person name="Jiang Y.T."/>
            <person name="Yu X."/>
            <person name="Hao Y."/>
            <person name="Huang J."/>
            <person name="Zhao X.W."/>
            <person name="Ke S."/>
            <person name="Chen Y.Y."/>
            <person name="Wu W.L."/>
            <person name="Hsu J.L."/>
            <person name="Lin Y.F."/>
            <person name="Huang M.D."/>
            <person name="Li C.Y."/>
            <person name="Huang L."/>
            <person name="Wang Z.W."/>
            <person name="Zhao X."/>
            <person name="Zhong W.Y."/>
            <person name="Peng D.H."/>
            <person name="Ahmad S."/>
            <person name="Lan S."/>
            <person name="Zhang J.S."/>
            <person name="Tsai W.C."/>
            <person name="Van de Peer Y."/>
            <person name="Liu Z.J."/>
        </authorList>
    </citation>
    <scope>NUCLEOTIDE SEQUENCE</scope>
    <source>
        <strain evidence="1">CP</strain>
    </source>
</reference>
<sequence>MGEIFDIKILDFSKSESEKPEHQVVEVEVAEARRSSEMDPKYINVNALSFIIIRKNKWAASFHDWDFQDPDIDVKAAKLIAKKQEEWVGWATVFCKISGGKIARAISIE</sequence>
<name>A0AAV9D1B1_ACOCL</name>